<dbReference type="Proteomes" id="UP001219518">
    <property type="component" value="Unassembled WGS sequence"/>
</dbReference>
<organism evidence="2 3">
    <name type="scientific">Frankliniella fusca</name>
    <dbReference type="NCBI Taxonomy" id="407009"/>
    <lineage>
        <taxon>Eukaryota</taxon>
        <taxon>Metazoa</taxon>
        <taxon>Ecdysozoa</taxon>
        <taxon>Arthropoda</taxon>
        <taxon>Hexapoda</taxon>
        <taxon>Insecta</taxon>
        <taxon>Pterygota</taxon>
        <taxon>Neoptera</taxon>
        <taxon>Paraneoptera</taxon>
        <taxon>Thysanoptera</taxon>
        <taxon>Terebrantia</taxon>
        <taxon>Thripoidea</taxon>
        <taxon>Thripidae</taxon>
        <taxon>Frankliniella</taxon>
    </lineage>
</organism>
<dbReference type="GO" id="GO:0010468">
    <property type="term" value="P:regulation of gene expression"/>
    <property type="evidence" value="ECO:0007669"/>
    <property type="project" value="TreeGrafter"/>
</dbReference>
<dbReference type="EMBL" id="JAHWGI010001404">
    <property type="protein sequence ID" value="KAK3929793.1"/>
    <property type="molecule type" value="Genomic_DNA"/>
</dbReference>
<reference evidence="2" key="1">
    <citation type="submission" date="2021-07" db="EMBL/GenBank/DDBJ databases">
        <authorList>
            <person name="Catto M.A."/>
            <person name="Jacobson A."/>
            <person name="Kennedy G."/>
            <person name="Labadie P."/>
            <person name="Hunt B.G."/>
            <person name="Srinivasan R."/>
        </authorList>
    </citation>
    <scope>NUCLEOTIDE SEQUENCE</scope>
    <source>
        <strain evidence="2">PL_HMW_Pooled</strain>
        <tissue evidence="2">Head</tissue>
    </source>
</reference>
<dbReference type="Pfam" id="PF02373">
    <property type="entry name" value="JmjC"/>
    <property type="match status" value="1"/>
</dbReference>
<keyword evidence="3" id="KW-1185">Reference proteome</keyword>
<dbReference type="GO" id="GO:0000785">
    <property type="term" value="C:chromatin"/>
    <property type="evidence" value="ECO:0007669"/>
    <property type="project" value="TreeGrafter"/>
</dbReference>
<dbReference type="AlphaFoldDB" id="A0AAE1LRV2"/>
<gene>
    <name evidence="2" type="ORF">KUF71_020186</name>
</gene>
<protein>
    <submittedName>
        <fullName evidence="2">Lysine-specific demethylase 4D</fullName>
    </submittedName>
</protein>
<evidence type="ECO:0000259" key="1">
    <source>
        <dbReference type="PROSITE" id="PS51184"/>
    </source>
</evidence>
<reference evidence="2" key="2">
    <citation type="journal article" date="2023" name="BMC Genomics">
        <title>Pest status, molecular evolution, and epigenetic factors derived from the genome assembly of Frankliniella fusca, a thysanopteran phytovirus vector.</title>
        <authorList>
            <person name="Catto M.A."/>
            <person name="Labadie P.E."/>
            <person name="Jacobson A.L."/>
            <person name="Kennedy G.G."/>
            <person name="Srinivasan R."/>
            <person name="Hunt B.G."/>
        </authorList>
    </citation>
    <scope>NUCLEOTIDE SEQUENCE</scope>
    <source>
        <strain evidence="2">PL_HMW_Pooled</strain>
    </source>
</reference>
<dbReference type="GO" id="GO:0005634">
    <property type="term" value="C:nucleus"/>
    <property type="evidence" value="ECO:0007669"/>
    <property type="project" value="TreeGrafter"/>
</dbReference>
<name>A0AAE1LRV2_9NEOP</name>
<dbReference type="PROSITE" id="PS51184">
    <property type="entry name" value="JMJC"/>
    <property type="match status" value="1"/>
</dbReference>
<dbReference type="Gene3D" id="2.60.120.650">
    <property type="entry name" value="Cupin"/>
    <property type="match status" value="1"/>
</dbReference>
<evidence type="ECO:0000313" key="3">
    <source>
        <dbReference type="Proteomes" id="UP001219518"/>
    </source>
</evidence>
<sequence length="427" mass="47908">MAGCEVRTESCVLVLEISEEYNNPGALTDRVLHSVVEQGVFIGRLKTWKAEDGIRNVNNIKDAMRKDSEMDLFHPDWLSRETVIPEKVFYINPLHSGTVEPKVSGKLKRLQTSAKRHVLGAQGQAEDISLDNETEIENYLDLLLSTLEDKSQDIMFGIPPRYCDAVSQFISTLPIDNDLLKLKCFLQHKQLWIDPRLLKEARIPVFTIVQKPGDIVFLLPNTIHWGVNHGFNYNEAMNYVCSSWVLPGMMAKQRCSCVAGWRSTFDIRSTLVSLGADKEMLSEWQTGLTTRISNALKTSSLSLLHPEMCSAGSEDRPVPGTQEDTPVYKTTIKIKGGYQCPAGPCTHTKMYRGEGAKTALLNHITSTHQNDVIQLSQIVENGFLKRAASSGTLFTCDYCCQTLSGAKLRRTDHQDKCGRKQVHKMMN</sequence>
<dbReference type="SMART" id="SM00558">
    <property type="entry name" value="JmjC"/>
    <property type="match status" value="1"/>
</dbReference>
<proteinExistence type="predicted"/>
<dbReference type="SUPFAM" id="SSF51197">
    <property type="entry name" value="Clavaminate synthase-like"/>
    <property type="match status" value="1"/>
</dbReference>
<dbReference type="InterPro" id="IPR003347">
    <property type="entry name" value="JmjC_dom"/>
</dbReference>
<dbReference type="GO" id="GO:0032452">
    <property type="term" value="F:histone demethylase activity"/>
    <property type="evidence" value="ECO:0007669"/>
    <property type="project" value="TreeGrafter"/>
</dbReference>
<evidence type="ECO:0000313" key="2">
    <source>
        <dbReference type="EMBL" id="KAK3929793.1"/>
    </source>
</evidence>
<accession>A0AAE1LRV2</accession>
<comment type="caution">
    <text evidence="2">The sequence shown here is derived from an EMBL/GenBank/DDBJ whole genome shotgun (WGS) entry which is preliminary data.</text>
</comment>
<dbReference type="PANTHER" id="PTHR10694">
    <property type="entry name" value="LYSINE-SPECIFIC DEMETHYLASE"/>
    <property type="match status" value="1"/>
</dbReference>
<feature type="domain" description="JmjC" evidence="1">
    <location>
        <begin position="63"/>
        <end position="256"/>
    </location>
</feature>